<accession>A0A0B7FRX7</accession>
<dbReference type="Gene3D" id="3.40.50.1820">
    <property type="entry name" value="alpha/beta hydrolase"/>
    <property type="match status" value="1"/>
</dbReference>
<dbReference type="PANTHER" id="PTHR11559">
    <property type="entry name" value="CARBOXYLESTERASE"/>
    <property type="match status" value="1"/>
</dbReference>
<organism evidence="3 4">
    <name type="scientific">Thanatephorus cucumeris (strain AG1-IB / isolate 7/3/14)</name>
    <name type="common">Lettuce bottom rot fungus</name>
    <name type="synonym">Rhizoctonia solani</name>
    <dbReference type="NCBI Taxonomy" id="1108050"/>
    <lineage>
        <taxon>Eukaryota</taxon>
        <taxon>Fungi</taxon>
        <taxon>Dikarya</taxon>
        <taxon>Basidiomycota</taxon>
        <taxon>Agaricomycotina</taxon>
        <taxon>Agaricomycetes</taxon>
        <taxon>Cantharellales</taxon>
        <taxon>Ceratobasidiaceae</taxon>
        <taxon>Rhizoctonia</taxon>
        <taxon>Rhizoctonia solani AG-1</taxon>
    </lineage>
</organism>
<evidence type="ECO:0000313" key="3">
    <source>
        <dbReference type="EMBL" id="CEL58937.1"/>
    </source>
</evidence>
<feature type="signal peptide" evidence="1">
    <location>
        <begin position="1"/>
        <end position="19"/>
    </location>
</feature>
<feature type="chain" id="PRO_5002114402" evidence="1">
    <location>
        <begin position="20"/>
        <end position="117"/>
    </location>
</feature>
<dbReference type="InterPro" id="IPR019819">
    <property type="entry name" value="Carboxylesterase_B_CS"/>
</dbReference>
<dbReference type="Proteomes" id="UP000059188">
    <property type="component" value="Unassembled WGS sequence"/>
</dbReference>
<dbReference type="SUPFAM" id="SSF53474">
    <property type="entry name" value="alpha/beta-Hydrolases"/>
    <property type="match status" value="1"/>
</dbReference>
<sequence>MRLGAPVFFAAFFLPFAAARSLSVKLLDATYTGYHNSTSGLDVWLGVRYASPPVGELRWRAAQSVGKGNGVVNATTMPLQCIQSQAAWNATNMSEDCLYLNIYSPPNAKKLPVLVWV</sequence>
<evidence type="ECO:0000313" key="4">
    <source>
        <dbReference type="Proteomes" id="UP000059188"/>
    </source>
</evidence>
<keyword evidence="1" id="KW-0732">Signal</keyword>
<evidence type="ECO:0000259" key="2">
    <source>
        <dbReference type="Pfam" id="PF00135"/>
    </source>
</evidence>
<proteinExistence type="predicted"/>
<dbReference type="InterPro" id="IPR050309">
    <property type="entry name" value="Type-B_Carboxylest/Lipase"/>
</dbReference>
<feature type="domain" description="Carboxylesterase type B" evidence="2">
    <location>
        <begin position="36"/>
        <end position="117"/>
    </location>
</feature>
<dbReference type="PROSITE" id="PS00941">
    <property type="entry name" value="CARBOXYLESTERASE_B_2"/>
    <property type="match status" value="1"/>
</dbReference>
<keyword evidence="4" id="KW-1185">Reference proteome</keyword>
<dbReference type="EMBL" id="LN679135">
    <property type="protein sequence ID" value="CEL58937.1"/>
    <property type="molecule type" value="Genomic_DNA"/>
</dbReference>
<gene>
    <name evidence="3" type="ORF">RSOLAG1IB_08958</name>
</gene>
<dbReference type="STRING" id="1108050.A0A0B7FRX7"/>
<reference evidence="3 4" key="1">
    <citation type="submission" date="2014-11" db="EMBL/GenBank/DDBJ databases">
        <authorList>
            <person name="Wibberg Daniel"/>
        </authorList>
    </citation>
    <scope>NUCLEOTIDE SEQUENCE [LARGE SCALE GENOMIC DNA]</scope>
    <source>
        <strain evidence="3">Rhizoctonia solani AG1-IB 7/3/14</strain>
    </source>
</reference>
<name>A0A0B7FRX7_THACB</name>
<dbReference type="Pfam" id="PF00135">
    <property type="entry name" value="COesterase"/>
    <property type="match status" value="1"/>
</dbReference>
<dbReference type="AlphaFoldDB" id="A0A0B7FRX7"/>
<protein>
    <submittedName>
        <fullName evidence="3">Acetylcholinesterase</fullName>
    </submittedName>
</protein>
<dbReference type="OrthoDB" id="408631at2759"/>
<dbReference type="InterPro" id="IPR002018">
    <property type="entry name" value="CarbesteraseB"/>
</dbReference>
<dbReference type="InterPro" id="IPR029058">
    <property type="entry name" value="AB_hydrolase_fold"/>
</dbReference>
<evidence type="ECO:0000256" key="1">
    <source>
        <dbReference type="SAM" id="SignalP"/>
    </source>
</evidence>